<proteinExistence type="predicted"/>
<evidence type="ECO:0000256" key="1">
    <source>
        <dbReference type="SAM" id="MobiDB-lite"/>
    </source>
</evidence>
<evidence type="ECO:0000313" key="3">
    <source>
        <dbReference type="Proteomes" id="UP001519863"/>
    </source>
</evidence>
<gene>
    <name evidence="2" type="ORF">KZ829_19055</name>
</gene>
<evidence type="ECO:0000313" key="2">
    <source>
        <dbReference type="EMBL" id="MBW6435843.1"/>
    </source>
</evidence>
<reference evidence="2 3" key="1">
    <citation type="journal article" date="2013" name="Antonie Van Leeuwenhoek">
        <title>Actinoplanes hulinensis sp. nov., a novel actinomycete isolated from soybean root (Glycine max (L.) Merr).</title>
        <authorList>
            <person name="Shen Y."/>
            <person name="Liu C."/>
            <person name="Wang X."/>
            <person name="Zhao J."/>
            <person name="Jia F."/>
            <person name="Zhang Y."/>
            <person name="Wang L."/>
            <person name="Yang D."/>
            <person name="Xiang W."/>
        </authorList>
    </citation>
    <scope>NUCLEOTIDE SEQUENCE [LARGE SCALE GENOMIC DNA]</scope>
    <source>
        <strain evidence="2 3">NEAU-M9</strain>
    </source>
</reference>
<protein>
    <submittedName>
        <fullName evidence="2">Uncharacterized protein</fullName>
    </submittedName>
</protein>
<organism evidence="2 3">
    <name type="scientific">Actinoplanes hulinensis</name>
    <dbReference type="NCBI Taxonomy" id="1144547"/>
    <lineage>
        <taxon>Bacteria</taxon>
        <taxon>Bacillati</taxon>
        <taxon>Actinomycetota</taxon>
        <taxon>Actinomycetes</taxon>
        <taxon>Micromonosporales</taxon>
        <taxon>Micromonosporaceae</taxon>
        <taxon>Actinoplanes</taxon>
    </lineage>
</organism>
<accession>A0ABS7B4D4</accession>
<feature type="region of interest" description="Disordered" evidence="1">
    <location>
        <begin position="1"/>
        <end position="42"/>
    </location>
</feature>
<dbReference type="Proteomes" id="UP001519863">
    <property type="component" value="Unassembled WGS sequence"/>
</dbReference>
<feature type="compositionally biased region" description="Basic and acidic residues" evidence="1">
    <location>
        <begin position="1"/>
        <end position="19"/>
    </location>
</feature>
<keyword evidence="3" id="KW-1185">Reference proteome</keyword>
<comment type="caution">
    <text evidence="2">The sequence shown here is derived from an EMBL/GenBank/DDBJ whole genome shotgun (WGS) entry which is preliminary data.</text>
</comment>
<dbReference type="RefSeq" id="WP_220145259.1">
    <property type="nucleotide sequence ID" value="NZ_JAHXZI010000009.1"/>
</dbReference>
<name>A0ABS7B4D4_9ACTN</name>
<sequence length="236" mass="26782">MVAERARDDRRGRVEHVLTDRGGAGGNERDAEGLNLQSDTPPARKKIERQPTVLHGLREHIDAMLDADPRITAKAIWQRLHDEHDATPSYPAVRTYIATRRTTGAWTPRIIDEIPPAPAADLPAQEAMEEATARLLHLAFLEIRFLTAVSQDDPSPDATARRKQANEIADIFRNLPQWLEPGRRVNLTDGLRHQWLTSTIRQRRWLQSRWDQLGYDHSWLTELAPEASPPLATTNP</sequence>
<dbReference type="EMBL" id="JAHXZI010000009">
    <property type="protein sequence ID" value="MBW6435843.1"/>
    <property type="molecule type" value="Genomic_DNA"/>
</dbReference>